<dbReference type="EMBL" id="CP113520">
    <property type="protein sequence ID" value="WAJ28375.1"/>
    <property type="molecule type" value="Genomic_DNA"/>
</dbReference>
<gene>
    <name evidence="1" type="ORF">OXU80_26795</name>
</gene>
<dbReference type="Proteomes" id="UP001163223">
    <property type="component" value="Chromosome"/>
</dbReference>
<organism evidence="1 2">
    <name type="scientific">Antarcticirhabdus aurantiaca</name>
    <dbReference type="NCBI Taxonomy" id="2606717"/>
    <lineage>
        <taxon>Bacteria</taxon>
        <taxon>Pseudomonadati</taxon>
        <taxon>Pseudomonadota</taxon>
        <taxon>Alphaproteobacteria</taxon>
        <taxon>Hyphomicrobiales</taxon>
        <taxon>Aurantimonadaceae</taxon>
        <taxon>Antarcticirhabdus</taxon>
    </lineage>
</organism>
<accession>A0ACD4NN83</accession>
<reference evidence="1" key="1">
    <citation type="submission" date="2022-11" db="EMBL/GenBank/DDBJ databases">
        <title>beta-Carotene-producing bacterium, Jeongeuplla avenae sp. nov., alleviates the salt stress of Arabidopsis seedlings.</title>
        <authorList>
            <person name="Jiang L."/>
            <person name="Lee J."/>
        </authorList>
    </citation>
    <scope>NUCLEOTIDE SEQUENCE</scope>
    <source>
        <strain evidence="1">DY_R2A_6</strain>
    </source>
</reference>
<name>A0ACD4NN83_9HYPH</name>
<keyword evidence="2" id="KW-1185">Reference proteome</keyword>
<protein>
    <submittedName>
        <fullName evidence="1">Uncharacterized protein</fullName>
    </submittedName>
</protein>
<evidence type="ECO:0000313" key="2">
    <source>
        <dbReference type="Proteomes" id="UP001163223"/>
    </source>
</evidence>
<evidence type="ECO:0000313" key="1">
    <source>
        <dbReference type="EMBL" id="WAJ28375.1"/>
    </source>
</evidence>
<proteinExistence type="predicted"/>
<sequence>MSSKRKTFDVGRDSENGQFITVKEAESRPKETTVERVPKRGHGDTK</sequence>